<accession>A0AAV1S769</accession>
<dbReference type="AlphaFoldDB" id="A0AAV1S769"/>
<name>A0AAV1S769_9ROSI</name>
<reference evidence="1 2" key="1">
    <citation type="submission" date="2024-01" db="EMBL/GenBank/DDBJ databases">
        <authorList>
            <person name="Waweru B."/>
        </authorList>
    </citation>
    <scope>NUCLEOTIDE SEQUENCE [LARGE SCALE GENOMIC DNA]</scope>
</reference>
<proteinExistence type="predicted"/>
<sequence length="94" mass="10494">MSDTLEGSNKQVVEEFDPPSEIYPSLEAALILAYGWQCNENGSFVPIARTSWRLHPSAAKLSVSAGNQQLVSEYALLMRRMEIENRLAKKLGHC</sequence>
<dbReference type="Proteomes" id="UP001314170">
    <property type="component" value="Unassembled WGS sequence"/>
</dbReference>
<organism evidence="1 2">
    <name type="scientific">Dovyalis caffra</name>
    <dbReference type="NCBI Taxonomy" id="77055"/>
    <lineage>
        <taxon>Eukaryota</taxon>
        <taxon>Viridiplantae</taxon>
        <taxon>Streptophyta</taxon>
        <taxon>Embryophyta</taxon>
        <taxon>Tracheophyta</taxon>
        <taxon>Spermatophyta</taxon>
        <taxon>Magnoliopsida</taxon>
        <taxon>eudicotyledons</taxon>
        <taxon>Gunneridae</taxon>
        <taxon>Pentapetalae</taxon>
        <taxon>rosids</taxon>
        <taxon>fabids</taxon>
        <taxon>Malpighiales</taxon>
        <taxon>Salicaceae</taxon>
        <taxon>Flacourtieae</taxon>
        <taxon>Dovyalis</taxon>
    </lineage>
</organism>
<gene>
    <name evidence="1" type="ORF">DCAF_LOCUS20023</name>
</gene>
<comment type="caution">
    <text evidence="1">The sequence shown here is derived from an EMBL/GenBank/DDBJ whole genome shotgun (WGS) entry which is preliminary data.</text>
</comment>
<dbReference type="EMBL" id="CAWUPB010001173">
    <property type="protein sequence ID" value="CAK7347339.1"/>
    <property type="molecule type" value="Genomic_DNA"/>
</dbReference>
<protein>
    <submittedName>
        <fullName evidence="1">Uncharacterized protein</fullName>
    </submittedName>
</protein>
<evidence type="ECO:0000313" key="2">
    <source>
        <dbReference type="Proteomes" id="UP001314170"/>
    </source>
</evidence>
<keyword evidence="2" id="KW-1185">Reference proteome</keyword>
<evidence type="ECO:0000313" key="1">
    <source>
        <dbReference type="EMBL" id="CAK7347339.1"/>
    </source>
</evidence>